<name>A0A0P6XCY4_9CHLR</name>
<comment type="similarity">
    <text evidence="2">Belongs to the CpsC/CapA family.</text>
</comment>
<accession>A0A0P6XCY4</accession>
<sequence length="416" mass="47250">MDDVIEIDLRKIFLTLFQFRFWIIGFGLLAGLATFFFFILQPRMYEATAVVALTKPRYLPNFDPRYQTVSTTTLTNKVAMDIAKSDEIAIYIFDSWNDPDKKLDQRRAFREKNMLVKAGGDSSVITLTIRLESPEEAARLANLWAQRVVERLNTVYSGQDQTQLTFFETQIAVAQQNLRKSESALAEFENRNPVRALQNQLDALILHQQELLWRKQQIELLQREGQALLAEVDNQSGTVAAELQTRLLVLQLRQYDYPTFAENNAASPSYQLALPIASSSQTVGEFRSLVQEWLRTLENQVNDINILLAEYPQNLTQLQTQIEALNQERQRLELERQVAADTYTTLNRKYQEVRITMDDSAGDAKIASRALPPIRPAPRGTVTYTLVAAVAGVVLAAAFVLIRDWWLQGASSGEVS</sequence>
<evidence type="ECO:0000256" key="7">
    <source>
        <dbReference type="SAM" id="Coils"/>
    </source>
</evidence>
<feature type="transmembrane region" description="Helical" evidence="8">
    <location>
        <begin position="21"/>
        <end position="40"/>
    </location>
</feature>
<protein>
    <recommendedName>
        <fullName evidence="9">Polysaccharide chain length determinant N-terminal domain-containing protein</fullName>
    </recommendedName>
</protein>
<dbReference type="InterPro" id="IPR003856">
    <property type="entry name" value="LPS_length_determ_N"/>
</dbReference>
<dbReference type="GO" id="GO:0005886">
    <property type="term" value="C:plasma membrane"/>
    <property type="evidence" value="ECO:0007669"/>
    <property type="project" value="UniProtKB-SubCell"/>
</dbReference>
<evidence type="ECO:0000256" key="6">
    <source>
        <dbReference type="ARBA" id="ARBA00023136"/>
    </source>
</evidence>
<dbReference type="PANTHER" id="PTHR32309:SF13">
    <property type="entry name" value="FERRIC ENTEROBACTIN TRANSPORT PROTEIN FEPE"/>
    <property type="match status" value="1"/>
</dbReference>
<dbReference type="PANTHER" id="PTHR32309">
    <property type="entry name" value="TYROSINE-PROTEIN KINASE"/>
    <property type="match status" value="1"/>
</dbReference>
<keyword evidence="6 8" id="KW-0472">Membrane</keyword>
<organism evidence="10 11">
    <name type="scientific">Bellilinea caldifistulae</name>
    <dbReference type="NCBI Taxonomy" id="360411"/>
    <lineage>
        <taxon>Bacteria</taxon>
        <taxon>Bacillati</taxon>
        <taxon>Chloroflexota</taxon>
        <taxon>Anaerolineae</taxon>
        <taxon>Anaerolineales</taxon>
        <taxon>Anaerolineaceae</taxon>
        <taxon>Bellilinea</taxon>
    </lineage>
</organism>
<evidence type="ECO:0000256" key="8">
    <source>
        <dbReference type="SAM" id="Phobius"/>
    </source>
</evidence>
<comment type="subcellular location">
    <subcellularLocation>
        <location evidence="1">Cell membrane</location>
        <topology evidence="1">Multi-pass membrane protein</topology>
    </subcellularLocation>
</comment>
<dbReference type="Pfam" id="PF02706">
    <property type="entry name" value="Wzz"/>
    <property type="match status" value="1"/>
</dbReference>
<dbReference type="STRING" id="360411.AC812_03545"/>
<proteinExistence type="inferred from homology"/>
<dbReference type="InterPro" id="IPR050445">
    <property type="entry name" value="Bact_polysacc_biosynth/exp"/>
</dbReference>
<dbReference type="GO" id="GO:0004713">
    <property type="term" value="F:protein tyrosine kinase activity"/>
    <property type="evidence" value="ECO:0007669"/>
    <property type="project" value="TreeGrafter"/>
</dbReference>
<keyword evidence="4 8" id="KW-0812">Transmembrane</keyword>
<keyword evidence="3" id="KW-1003">Cell membrane</keyword>
<evidence type="ECO:0000313" key="11">
    <source>
        <dbReference type="Proteomes" id="UP000050514"/>
    </source>
</evidence>
<evidence type="ECO:0000259" key="9">
    <source>
        <dbReference type="Pfam" id="PF02706"/>
    </source>
</evidence>
<evidence type="ECO:0000256" key="5">
    <source>
        <dbReference type="ARBA" id="ARBA00022989"/>
    </source>
</evidence>
<feature type="coiled-coil region" evidence="7">
    <location>
        <begin position="308"/>
        <end position="342"/>
    </location>
</feature>
<dbReference type="AlphaFoldDB" id="A0A0P6XCY4"/>
<evidence type="ECO:0000313" key="10">
    <source>
        <dbReference type="EMBL" id="KPL77612.1"/>
    </source>
</evidence>
<reference evidence="10 11" key="1">
    <citation type="submission" date="2015-07" db="EMBL/GenBank/DDBJ databases">
        <title>Draft genome of Bellilinea caldifistulae DSM 17877.</title>
        <authorList>
            <person name="Hemp J."/>
            <person name="Ward L.M."/>
            <person name="Pace L.A."/>
            <person name="Fischer W.W."/>
        </authorList>
    </citation>
    <scope>NUCLEOTIDE SEQUENCE [LARGE SCALE GENOMIC DNA]</scope>
    <source>
        <strain evidence="10 11">GOMI-1</strain>
    </source>
</reference>
<comment type="caution">
    <text evidence="10">The sequence shown here is derived from an EMBL/GenBank/DDBJ whole genome shotgun (WGS) entry which is preliminary data.</text>
</comment>
<keyword evidence="7" id="KW-0175">Coiled coil</keyword>
<keyword evidence="11" id="KW-1185">Reference proteome</keyword>
<dbReference type="Proteomes" id="UP000050514">
    <property type="component" value="Unassembled WGS sequence"/>
</dbReference>
<evidence type="ECO:0000256" key="4">
    <source>
        <dbReference type="ARBA" id="ARBA00022692"/>
    </source>
</evidence>
<dbReference type="EMBL" id="LGHJ01000009">
    <property type="protein sequence ID" value="KPL77612.1"/>
    <property type="molecule type" value="Genomic_DNA"/>
</dbReference>
<feature type="transmembrane region" description="Helical" evidence="8">
    <location>
        <begin position="382"/>
        <end position="402"/>
    </location>
</feature>
<gene>
    <name evidence="10" type="ORF">AC812_03545</name>
</gene>
<evidence type="ECO:0000256" key="1">
    <source>
        <dbReference type="ARBA" id="ARBA00004651"/>
    </source>
</evidence>
<feature type="domain" description="Polysaccharide chain length determinant N-terminal" evidence="9">
    <location>
        <begin position="6"/>
        <end position="58"/>
    </location>
</feature>
<dbReference type="RefSeq" id="WP_061913566.1">
    <property type="nucleotide sequence ID" value="NZ_DF967971.1"/>
</dbReference>
<evidence type="ECO:0000256" key="3">
    <source>
        <dbReference type="ARBA" id="ARBA00022475"/>
    </source>
</evidence>
<evidence type="ECO:0000256" key="2">
    <source>
        <dbReference type="ARBA" id="ARBA00006683"/>
    </source>
</evidence>
<keyword evidence="5 8" id="KW-1133">Transmembrane helix</keyword>